<feature type="compositionally biased region" description="Polar residues" evidence="2">
    <location>
        <begin position="92"/>
        <end position="111"/>
    </location>
</feature>
<feature type="signal peptide" evidence="3">
    <location>
        <begin position="1"/>
        <end position="32"/>
    </location>
</feature>
<keyword evidence="3" id="KW-0732">Signal</keyword>
<accession>A0ABY6ZES8</accession>
<evidence type="ECO:0000313" key="5">
    <source>
        <dbReference type="Proteomes" id="UP001164761"/>
    </source>
</evidence>
<feature type="compositionally biased region" description="Basic and acidic residues" evidence="2">
    <location>
        <begin position="114"/>
        <end position="129"/>
    </location>
</feature>
<dbReference type="Pfam" id="PF04185">
    <property type="entry name" value="Phosphoesterase"/>
    <property type="match status" value="1"/>
</dbReference>
<gene>
    <name evidence="4" type="ORF">NZD89_22675</name>
</gene>
<feature type="chain" id="PRO_5045543820" evidence="3">
    <location>
        <begin position="33"/>
        <end position="564"/>
    </location>
</feature>
<protein>
    <submittedName>
        <fullName evidence="4">Alkaline phosphatase family protein</fullName>
    </submittedName>
</protein>
<evidence type="ECO:0000256" key="3">
    <source>
        <dbReference type="SAM" id="SignalP"/>
    </source>
</evidence>
<dbReference type="CDD" id="cd16013">
    <property type="entry name" value="AcpA"/>
    <property type="match status" value="1"/>
</dbReference>
<dbReference type="Gene3D" id="3.40.720.10">
    <property type="entry name" value="Alkaline Phosphatase, subunit A"/>
    <property type="match status" value="1"/>
</dbReference>
<evidence type="ECO:0000256" key="1">
    <source>
        <dbReference type="ARBA" id="ARBA00022801"/>
    </source>
</evidence>
<feature type="region of interest" description="Disordered" evidence="2">
    <location>
        <begin position="76"/>
        <end position="131"/>
    </location>
</feature>
<dbReference type="InterPro" id="IPR007312">
    <property type="entry name" value="Phosphoesterase"/>
</dbReference>
<proteinExistence type="predicted"/>
<dbReference type="RefSeq" id="WP_268004959.1">
    <property type="nucleotide sequence ID" value="NZ_CP104067.1"/>
</dbReference>
<dbReference type="EMBL" id="CP104067">
    <property type="protein sequence ID" value="WAH41058.1"/>
    <property type="molecule type" value="Genomic_DNA"/>
</dbReference>
<dbReference type="InterPro" id="IPR017850">
    <property type="entry name" value="Alkaline_phosphatase_core_sf"/>
</dbReference>
<keyword evidence="5" id="KW-1185">Reference proteome</keyword>
<evidence type="ECO:0000256" key="2">
    <source>
        <dbReference type="SAM" id="MobiDB-lite"/>
    </source>
</evidence>
<dbReference type="PANTHER" id="PTHR31956:SF1">
    <property type="entry name" value="NON-SPECIFIC PHOSPHOLIPASE C1"/>
    <property type="match status" value="1"/>
</dbReference>
<name>A0ABY6ZES8_9BACL</name>
<feature type="region of interest" description="Disordered" evidence="2">
    <location>
        <begin position="537"/>
        <end position="564"/>
    </location>
</feature>
<evidence type="ECO:0000313" key="4">
    <source>
        <dbReference type="EMBL" id="WAH41058.1"/>
    </source>
</evidence>
<dbReference type="Proteomes" id="UP001164761">
    <property type="component" value="Chromosome"/>
</dbReference>
<reference evidence="4" key="1">
    <citation type="submission" date="2022-08" db="EMBL/GenBank/DDBJ databases">
        <title>Alicyclobacillus fastidiosus DSM 17978, complete genome.</title>
        <authorList>
            <person name="Wang Q."/>
            <person name="Cai R."/>
            <person name="Wang Z."/>
        </authorList>
    </citation>
    <scope>NUCLEOTIDE SEQUENCE</scope>
    <source>
        <strain evidence="4">DSM 17978</strain>
    </source>
</reference>
<dbReference type="PANTHER" id="PTHR31956">
    <property type="entry name" value="NON-SPECIFIC PHOSPHOLIPASE C4-RELATED"/>
    <property type="match status" value="1"/>
</dbReference>
<keyword evidence="1" id="KW-0378">Hydrolase</keyword>
<organism evidence="4 5">
    <name type="scientific">Alicyclobacillus fastidiosus</name>
    <dbReference type="NCBI Taxonomy" id="392011"/>
    <lineage>
        <taxon>Bacteria</taxon>
        <taxon>Bacillati</taxon>
        <taxon>Bacillota</taxon>
        <taxon>Bacilli</taxon>
        <taxon>Bacillales</taxon>
        <taxon>Alicyclobacillaceae</taxon>
        <taxon>Alicyclobacillus</taxon>
    </lineage>
</organism>
<sequence length="564" mass="60613">MQKRLKKPFAVVASIAALGTVVTAGTMSTVFASSPIPKTPQTQVISGAKTTTPIKHVVVIFGENVSFDHYFGTYPHATNPPGEPKFTPAPNTPTVNGLSGALLTQNPNLVNPQRLDRSDENPPDNDHGYTAEQKAMDGGLMDQFVQATGNGNDTVMDYYDGNTVTAMWNYAQHFSLNDNSFGTNFGPSSPGAINLISGSTHGDGAIAYSGNVDDPSAKPVATISGALDQNQTLYSDKDPYFDKDSTGTTVEMTGNNIGDLLNAKNITWGWFEGGFRTNSEKHTAVNGATSTDYVPHHEPFQFYKSTANPEHLPPSSPSMIGKTDQANHQYDLTDFWTAADSGNLPAVSFLKAPAYEDAHPGNSDPLDEQTFVTNTINQLEQLPTWSSTAVIINYDDSDGWYDHVMPPIITQSDDPNADVLVGDPGKSSPHALNYPDKLGYGPRLPLLVISPYARQNFVDNTMTDQSSILKFIEDNWNLGTIGNESSDAFAGTLDNMFDFSHPTDGKLFLNPSTGEPESQGAAKQQFDSYVAKVYSDAGVTQPNTPTVPVPSKTPAPGKLGKILG</sequence>